<evidence type="ECO:0000313" key="8">
    <source>
        <dbReference type="EMBL" id="MBC5680240.1"/>
    </source>
</evidence>
<comment type="caution">
    <text evidence="8">The sequence shown here is derived from an EMBL/GenBank/DDBJ whole genome shotgun (WGS) entry which is preliminary data.</text>
</comment>
<keyword evidence="6 7" id="KW-0472">Membrane</keyword>
<dbReference type="PANTHER" id="PTHR43549">
    <property type="entry name" value="MULTIDRUG RESISTANCE PROTEIN YPNP-RELATED"/>
    <property type="match status" value="1"/>
</dbReference>
<evidence type="ECO:0000256" key="5">
    <source>
        <dbReference type="ARBA" id="ARBA00022989"/>
    </source>
</evidence>
<keyword evidence="3" id="KW-1003">Cell membrane</keyword>
<feature type="transmembrane region" description="Helical" evidence="7">
    <location>
        <begin position="440"/>
        <end position="462"/>
    </location>
</feature>
<keyword evidence="5 7" id="KW-1133">Transmembrane helix</keyword>
<keyword evidence="4 7" id="KW-0812">Transmembrane</keyword>
<dbReference type="PANTHER" id="PTHR43549:SF2">
    <property type="entry name" value="MULTIDRUG RESISTANCE PROTEIN NORM-RELATED"/>
    <property type="match status" value="1"/>
</dbReference>
<feature type="transmembrane region" description="Helical" evidence="7">
    <location>
        <begin position="182"/>
        <end position="202"/>
    </location>
</feature>
<dbReference type="EMBL" id="JACOPD010000002">
    <property type="protein sequence ID" value="MBC5680240.1"/>
    <property type="molecule type" value="Genomic_DNA"/>
</dbReference>
<gene>
    <name evidence="8" type="ORF">H8S01_04590</name>
</gene>
<feature type="transmembrane region" description="Helical" evidence="7">
    <location>
        <begin position="53"/>
        <end position="73"/>
    </location>
</feature>
<organism evidence="8 9">
    <name type="scientific">Lachnospira hominis</name>
    <name type="common">ex Liu et al. 2021</name>
    <dbReference type="NCBI Taxonomy" id="2763051"/>
    <lineage>
        <taxon>Bacteria</taxon>
        <taxon>Bacillati</taxon>
        <taxon>Bacillota</taxon>
        <taxon>Clostridia</taxon>
        <taxon>Lachnospirales</taxon>
        <taxon>Lachnospiraceae</taxon>
        <taxon>Lachnospira</taxon>
    </lineage>
</organism>
<evidence type="ECO:0000256" key="6">
    <source>
        <dbReference type="ARBA" id="ARBA00023136"/>
    </source>
</evidence>
<feature type="transmembrane region" description="Helical" evidence="7">
    <location>
        <begin position="111"/>
        <end position="132"/>
    </location>
</feature>
<evidence type="ECO:0000313" key="9">
    <source>
        <dbReference type="Proteomes" id="UP000628463"/>
    </source>
</evidence>
<feature type="transmembrane region" description="Helical" evidence="7">
    <location>
        <begin position="408"/>
        <end position="428"/>
    </location>
</feature>
<dbReference type="Proteomes" id="UP000628463">
    <property type="component" value="Unassembled WGS sequence"/>
</dbReference>
<dbReference type="InterPro" id="IPR002528">
    <property type="entry name" value="MATE_fam"/>
</dbReference>
<feature type="transmembrane region" description="Helical" evidence="7">
    <location>
        <begin position="29"/>
        <end position="47"/>
    </location>
</feature>
<feature type="transmembrane region" description="Helical" evidence="7">
    <location>
        <begin position="152"/>
        <end position="170"/>
    </location>
</feature>
<evidence type="ECO:0000256" key="1">
    <source>
        <dbReference type="ARBA" id="ARBA00004651"/>
    </source>
</evidence>
<evidence type="ECO:0000256" key="3">
    <source>
        <dbReference type="ARBA" id="ARBA00022475"/>
    </source>
</evidence>
<keyword evidence="2" id="KW-0813">Transport</keyword>
<dbReference type="NCBIfam" id="TIGR00797">
    <property type="entry name" value="matE"/>
    <property type="match status" value="1"/>
</dbReference>
<accession>A0ABR7FYH3</accession>
<keyword evidence="9" id="KW-1185">Reference proteome</keyword>
<protein>
    <submittedName>
        <fullName evidence="8">MATE family efflux transporter</fullName>
    </submittedName>
</protein>
<evidence type="ECO:0000256" key="4">
    <source>
        <dbReference type="ARBA" id="ARBA00022692"/>
    </source>
</evidence>
<name>A0ABR7FYH3_9FIRM</name>
<reference evidence="8 9" key="1">
    <citation type="submission" date="2020-08" db="EMBL/GenBank/DDBJ databases">
        <title>Genome public.</title>
        <authorList>
            <person name="Liu C."/>
            <person name="Sun Q."/>
        </authorList>
    </citation>
    <scope>NUCLEOTIDE SEQUENCE [LARGE SCALE GENOMIC DNA]</scope>
    <source>
        <strain evidence="8 9">NSJ-43</strain>
    </source>
</reference>
<dbReference type="InterPro" id="IPR048279">
    <property type="entry name" value="MdtK-like"/>
</dbReference>
<evidence type="ECO:0000256" key="2">
    <source>
        <dbReference type="ARBA" id="ARBA00022448"/>
    </source>
</evidence>
<comment type="subcellular location">
    <subcellularLocation>
        <location evidence="1">Cell membrane</location>
        <topology evidence="1">Multi-pass membrane protein</topology>
    </subcellularLocation>
</comment>
<dbReference type="PIRSF" id="PIRSF006603">
    <property type="entry name" value="DinF"/>
    <property type="match status" value="1"/>
</dbReference>
<proteinExistence type="predicted"/>
<feature type="transmembrane region" description="Helical" evidence="7">
    <location>
        <begin position="381"/>
        <end position="401"/>
    </location>
</feature>
<sequence length="473" mass="51978">MAAENNINSSGSELSEKDKKFRDFALNGNLWKVIFYVCIPLSVFQLINHLFNILDTMMASHVSAIAVSAVAYLSQLQNMISAVGTGLAVGSSLKISEAYGAGDYDMVKKRLSTLITICGICSAVVLCILPFTPVLLRLCGTPEDFINVGTKYFIITLFSTVLSFFNNVYIAIERSRGNSKRILRLNMFVIILKLSITAYFIYGLNADITMIAVASVISQAFLFVMAIHNLCSGNDAFTFSFKSIRFKKNVVNPMLNLSFPVIVEKVAFAMGKTVINSMSKNYGSVTVGALGISNNINGITTQMQNGFQDGGASIISQNRGAGNIKRALGTFWRLVIIEASLGLIMYIILNIFAGPITYLFANSQDGYNVEFQNMIIKVFRYDSLGGCVPLGINAAVMALLFGFGKTKLTLFCNFCRVFVFRIPILWALQNFTTLGSESVGIVMCLSNILTTILSCIVAFFVIRNIKKDYKEMI</sequence>
<dbReference type="Pfam" id="PF01554">
    <property type="entry name" value="MatE"/>
    <property type="match status" value="2"/>
</dbReference>
<feature type="transmembrane region" description="Helical" evidence="7">
    <location>
        <begin position="208"/>
        <end position="227"/>
    </location>
</feature>
<evidence type="ECO:0000256" key="7">
    <source>
        <dbReference type="SAM" id="Phobius"/>
    </source>
</evidence>
<dbReference type="RefSeq" id="WP_186836329.1">
    <property type="nucleotide sequence ID" value="NZ_JACOPD010000002.1"/>
</dbReference>
<feature type="transmembrane region" description="Helical" evidence="7">
    <location>
        <begin position="334"/>
        <end position="361"/>
    </location>
</feature>
<dbReference type="InterPro" id="IPR052031">
    <property type="entry name" value="Membrane_Transporter-Flippase"/>
</dbReference>